<dbReference type="InterPro" id="IPR035412">
    <property type="entry name" value="Terminase_L_N"/>
</dbReference>
<dbReference type="Proteomes" id="UP001285244">
    <property type="component" value="Unassembled WGS sequence"/>
</dbReference>
<name>A0ABU4WJ40_9FIRM</name>
<dbReference type="EMBL" id="JALBUS010000002">
    <property type="protein sequence ID" value="MDX8416570.1"/>
    <property type="molecule type" value="Genomic_DNA"/>
</dbReference>
<dbReference type="InterPro" id="IPR027417">
    <property type="entry name" value="P-loop_NTPase"/>
</dbReference>
<dbReference type="InterPro" id="IPR006437">
    <property type="entry name" value="Phage_terminase_lsu"/>
</dbReference>
<feature type="domain" description="Phage terminase large subunit N-terminal" evidence="1">
    <location>
        <begin position="2"/>
        <end position="210"/>
    </location>
</feature>
<keyword evidence="3" id="KW-1185">Reference proteome</keyword>
<evidence type="ECO:0000313" key="2">
    <source>
        <dbReference type="EMBL" id="MDX8416570.1"/>
    </source>
</evidence>
<accession>A0ABU4WJ40</accession>
<evidence type="ECO:0000259" key="1">
    <source>
        <dbReference type="Pfam" id="PF04466"/>
    </source>
</evidence>
<proteinExistence type="predicted"/>
<comment type="caution">
    <text evidence="2">The sequence shown here is derived from an EMBL/GenBank/DDBJ whole genome shotgun (WGS) entry which is preliminary data.</text>
</comment>
<gene>
    <name evidence="2" type="ORF">MOZ64_01765</name>
</gene>
<protein>
    <submittedName>
        <fullName evidence="2">PBSX family phage terminase large subunit</fullName>
    </submittedName>
</protein>
<dbReference type="RefSeq" id="WP_320324906.1">
    <property type="nucleotide sequence ID" value="NZ_JALBUS010000002.1"/>
</dbReference>
<organism evidence="2 3">
    <name type="scientific">Absicoccus intestinalis</name>
    <dbReference type="NCBI Taxonomy" id="2926319"/>
    <lineage>
        <taxon>Bacteria</taxon>
        <taxon>Bacillati</taxon>
        <taxon>Bacillota</taxon>
        <taxon>Erysipelotrichia</taxon>
        <taxon>Erysipelotrichales</taxon>
        <taxon>Erysipelotrichaceae</taxon>
        <taxon>Absicoccus</taxon>
    </lineage>
</organism>
<evidence type="ECO:0000313" key="3">
    <source>
        <dbReference type="Proteomes" id="UP001285244"/>
    </source>
</evidence>
<dbReference type="Pfam" id="PF04466">
    <property type="entry name" value="Terminase_3"/>
    <property type="match status" value="1"/>
</dbReference>
<dbReference type="NCBIfam" id="TIGR01547">
    <property type="entry name" value="phage_term_2"/>
    <property type="match status" value="1"/>
</dbReference>
<dbReference type="Gene3D" id="3.30.420.280">
    <property type="match status" value="1"/>
</dbReference>
<reference evidence="2 3" key="1">
    <citation type="submission" date="2022-03" db="EMBL/GenBank/DDBJ databases">
        <title>Novel taxa within the pig intestine.</title>
        <authorList>
            <person name="Wylensek D."/>
            <person name="Bishof K."/>
            <person name="Afrizal A."/>
            <person name="Clavel T."/>
        </authorList>
    </citation>
    <scope>NUCLEOTIDE SEQUENCE [LARGE SCALE GENOMIC DNA]</scope>
    <source>
        <strain evidence="2 3">Cla-KB-P134</strain>
    </source>
</reference>
<dbReference type="InterPro" id="IPR052380">
    <property type="entry name" value="Viral_DNA_packaging_terminase"/>
</dbReference>
<dbReference type="PANTHER" id="PTHR39184:SF1">
    <property type="entry name" value="PBSX PHAGE TERMINASE LARGE SUBUNIT"/>
    <property type="match status" value="1"/>
</dbReference>
<sequence>MHQILTSGRAGTKSSCMAILADYLIVAEPDTAVVVMRKHHNKLRKTVYKECIRAIQRLGLKKSQFKITKSPMQMTYLANGNTIYFTGSDSIDDTKGMIDEERSIRMVVLDELTEFFDKGEGAEELSNIEATFVRGNDNFFRMLYLFNPPKNPKAPVNEWVRMMEKRSDCIHIHSSYKDVPAEWLGQKLIDAANQMAEADNKMYRWVWLGEAVGIDDLIYYMFDPDRHIRHIGSTDNYAYYAIGVDYGQMNATTYQVFGMDMTNKCMQGLDEYYYSGRDTGRQKSPSDYAKDFRAMLDTLYETHGRKRVYVYIDPSAKGLAEEIKRICPEIVLRNADNTVTEGINRVQKLLSYDALFLCDKQKNAESEFYLYGYDPDSIDRGLEKPIKEHDHAMDAIRYAVMGQWRTMKRMLPYLEREDKE</sequence>
<dbReference type="PANTHER" id="PTHR39184">
    <property type="match status" value="1"/>
</dbReference>
<dbReference type="Gene3D" id="3.40.50.300">
    <property type="entry name" value="P-loop containing nucleotide triphosphate hydrolases"/>
    <property type="match status" value="1"/>
</dbReference>